<organism evidence="2">
    <name type="scientific">Anisakis simplex</name>
    <name type="common">Herring worm</name>
    <dbReference type="NCBI Taxonomy" id="6269"/>
    <lineage>
        <taxon>Eukaryota</taxon>
        <taxon>Metazoa</taxon>
        <taxon>Ecdysozoa</taxon>
        <taxon>Nematoda</taxon>
        <taxon>Chromadorea</taxon>
        <taxon>Rhabditida</taxon>
        <taxon>Spirurina</taxon>
        <taxon>Ascaridomorpha</taxon>
        <taxon>Ascaridoidea</taxon>
        <taxon>Anisakidae</taxon>
        <taxon>Anisakis</taxon>
        <taxon>Anisakis simplex complex</taxon>
    </lineage>
</organism>
<feature type="region of interest" description="Disordered" evidence="1">
    <location>
        <begin position="1"/>
        <end position="164"/>
    </location>
</feature>
<feature type="compositionally biased region" description="Polar residues" evidence="1">
    <location>
        <begin position="54"/>
        <end position="72"/>
    </location>
</feature>
<evidence type="ECO:0000256" key="1">
    <source>
        <dbReference type="SAM" id="MobiDB-lite"/>
    </source>
</evidence>
<dbReference type="WBParaSite" id="ASIM_0000436201-mRNA-1">
    <property type="protein sequence ID" value="ASIM_0000436201-mRNA-1"/>
    <property type="gene ID" value="ASIM_0000436201"/>
</dbReference>
<dbReference type="AlphaFoldDB" id="A0A0M3J9U3"/>
<feature type="compositionally biased region" description="Acidic residues" evidence="1">
    <location>
        <begin position="181"/>
        <end position="190"/>
    </location>
</feature>
<accession>A0A0M3J9U3</accession>
<feature type="compositionally biased region" description="Basic residues" evidence="1">
    <location>
        <begin position="88"/>
        <end position="108"/>
    </location>
</feature>
<sequence length="231" mass="26307">LAASESIEPEVADDMEVEEEEEPEGRRSRRGAVVGEDEEDVGEADEDYEDETKSSMGLATTAEATPTPSRESTIALEETRSTTSGSNRRSKRRGGKAPRRSAPPKKKRRDDEEVTDEAEDDDFVPESTKRTRKRLRSKRREKEVESTKDIPIEYVEKRRSGRTLGASKKNYDLQAKWDEMEEELMEEDDGAQSGETKKEEPSEFIIEKIMSVKKDDKGDGPDTYFVKYKNK</sequence>
<feature type="compositionally biased region" description="Basic and acidic residues" evidence="1">
    <location>
        <begin position="140"/>
        <end position="158"/>
    </location>
</feature>
<feature type="compositionally biased region" description="Acidic residues" evidence="1">
    <location>
        <begin position="7"/>
        <end position="23"/>
    </location>
</feature>
<proteinExistence type="predicted"/>
<name>A0A0M3J9U3_ANISI</name>
<evidence type="ECO:0000313" key="2">
    <source>
        <dbReference type="WBParaSite" id="ASIM_0000436201-mRNA-1"/>
    </source>
</evidence>
<feature type="compositionally biased region" description="Acidic residues" evidence="1">
    <location>
        <begin position="112"/>
        <end position="124"/>
    </location>
</feature>
<protein>
    <submittedName>
        <fullName evidence="2">Chromo domain-containing protein</fullName>
    </submittedName>
</protein>
<reference evidence="2" key="1">
    <citation type="submission" date="2017-02" db="UniProtKB">
        <authorList>
            <consortium name="WormBaseParasite"/>
        </authorList>
    </citation>
    <scope>IDENTIFICATION</scope>
</reference>
<feature type="region of interest" description="Disordered" evidence="1">
    <location>
        <begin position="181"/>
        <end position="231"/>
    </location>
</feature>
<feature type="compositionally biased region" description="Acidic residues" evidence="1">
    <location>
        <begin position="35"/>
        <end position="50"/>
    </location>
</feature>
<feature type="compositionally biased region" description="Basic residues" evidence="1">
    <location>
        <begin position="130"/>
        <end position="139"/>
    </location>
</feature>
<feature type="compositionally biased region" description="Basic and acidic residues" evidence="1">
    <location>
        <begin position="210"/>
        <end position="220"/>
    </location>
</feature>